<comment type="caution">
    <text evidence="2">The sequence shown here is derived from an EMBL/GenBank/DDBJ whole genome shotgun (WGS) entry which is preliminary data.</text>
</comment>
<evidence type="ECO:0000256" key="1">
    <source>
        <dbReference type="SAM" id="MobiDB-lite"/>
    </source>
</evidence>
<feature type="region of interest" description="Disordered" evidence="1">
    <location>
        <begin position="47"/>
        <end position="69"/>
    </location>
</feature>
<organism evidence="2 3">
    <name type="scientific">Pleurodeles waltl</name>
    <name type="common">Iberian ribbed newt</name>
    <dbReference type="NCBI Taxonomy" id="8319"/>
    <lineage>
        <taxon>Eukaryota</taxon>
        <taxon>Metazoa</taxon>
        <taxon>Chordata</taxon>
        <taxon>Craniata</taxon>
        <taxon>Vertebrata</taxon>
        <taxon>Euteleostomi</taxon>
        <taxon>Amphibia</taxon>
        <taxon>Batrachia</taxon>
        <taxon>Caudata</taxon>
        <taxon>Salamandroidea</taxon>
        <taxon>Salamandridae</taxon>
        <taxon>Pleurodelinae</taxon>
        <taxon>Pleurodeles</taxon>
    </lineage>
</organism>
<keyword evidence="3" id="KW-1185">Reference proteome</keyword>
<dbReference type="EMBL" id="JANPWB010000001">
    <property type="protein sequence ID" value="KAJ1213712.1"/>
    <property type="molecule type" value="Genomic_DNA"/>
</dbReference>
<sequence length="84" mass="9080">MSSRSPRVEELGLLPVLLASARSGVRGRKDGRPAALEECSRARSGILHDPAALGPWSRGEDERSTKNRWQAPDPKMVAAIAGEF</sequence>
<name>A0AAV7WI25_PLEWA</name>
<evidence type="ECO:0000313" key="3">
    <source>
        <dbReference type="Proteomes" id="UP001066276"/>
    </source>
</evidence>
<accession>A0AAV7WI25</accession>
<gene>
    <name evidence="2" type="ORF">NDU88_001344</name>
</gene>
<proteinExistence type="predicted"/>
<reference evidence="2" key="1">
    <citation type="journal article" date="2022" name="bioRxiv">
        <title>Sequencing and chromosome-scale assembly of the giantPleurodeles waltlgenome.</title>
        <authorList>
            <person name="Brown T."/>
            <person name="Elewa A."/>
            <person name="Iarovenko S."/>
            <person name="Subramanian E."/>
            <person name="Araus A.J."/>
            <person name="Petzold A."/>
            <person name="Susuki M."/>
            <person name="Suzuki K.-i.T."/>
            <person name="Hayashi T."/>
            <person name="Toyoda A."/>
            <person name="Oliveira C."/>
            <person name="Osipova E."/>
            <person name="Leigh N.D."/>
            <person name="Simon A."/>
            <person name="Yun M.H."/>
        </authorList>
    </citation>
    <scope>NUCLEOTIDE SEQUENCE</scope>
    <source>
        <strain evidence="2">20211129_DDA</strain>
        <tissue evidence="2">Liver</tissue>
    </source>
</reference>
<evidence type="ECO:0000313" key="2">
    <source>
        <dbReference type="EMBL" id="KAJ1213712.1"/>
    </source>
</evidence>
<dbReference type="AlphaFoldDB" id="A0AAV7WI25"/>
<dbReference type="Proteomes" id="UP001066276">
    <property type="component" value="Chromosome 1_1"/>
</dbReference>
<protein>
    <submittedName>
        <fullName evidence="2">Uncharacterized protein</fullName>
    </submittedName>
</protein>